<protein>
    <submittedName>
        <fullName evidence="1">Uncharacterized protein</fullName>
    </submittedName>
</protein>
<proteinExistence type="predicted"/>
<accession>A0A8J2PM16</accession>
<comment type="caution">
    <text evidence="1">The sequence shown here is derived from an EMBL/GenBank/DDBJ whole genome shotgun (WGS) entry which is preliminary data.</text>
</comment>
<reference evidence="1" key="1">
    <citation type="submission" date="2021-06" db="EMBL/GenBank/DDBJ databases">
        <authorList>
            <person name="Hodson N. C."/>
            <person name="Mongue J. A."/>
            <person name="Jaron S. K."/>
        </authorList>
    </citation>
    <scope>NUCLEOTIDE SEQUENCE</scope>
</reference>
<sequence>MLHNSVFIADATTRSFIKSEVSISEVYGNALSRFLLHASVVLENAVCDYFILPSLVRDMNLWKAPPHLSHFCVPSYQSDKNATTESFTRSRCGTSSCNQFAAPLTTFGYLDSEEQITTVLKNNDRKRDKSALKGIQTEILKVKRFY</sequence>
<name>A0A8J2PM16_9HEXA</name>
<dbReference type="EMBL" id="CAJVCH010456133">
    <property type="protein sequence ID" value="CAG7819670.1"/>
    <property type="molecule type" value="Genomic_DNA"/>
</dbReference>
<evidence type="ECO:0000313" key="2">
    <source>
        <dbReference type="Proteomes" id="UP000708208"/>
    </source>
</evidence>
<organism evidence="1 2">
    <name type="scientific">Allacma fusca</name>
    <dbReference type="NCBI Taxonomy" id="39272"/>
    <lineage>
        <taxon>Eukaryota</taxon>
        <taxon>Metazoa</taxon>
        <taxon>Ecdysozoa</taxon>
        <taxon>Arthropoda</taxon>
        <taxon>Hexapoda</taxon>
        <taxon>Collembola</taxon>
        <taxon>Symphypleona</taxon>
        <taxon>Sminthuridae</taxon>
        <taxon>Allacma</taxon>
    </lineage>
</organism>
<dbReference type="Proteomes" id="UP000708208">
    <property type="component" value="Unassembled WGS sequence"/>
</dbReference>
<gene>
    <name evidence="1" type="ORF">AFUS01_LOCUS30101</name>
</gene>
<evidence type="ECO:0000313" key="1">
    <source>
        <dbReference type="EMBL" id="CAG7819670.1"/>
    </source>
</evidence>
<keyword evidence="2" id="KW-1185">Reference proteome</keyword>
<dbReference type="AlphaFoldDB" id="A0A8J2PM16"/>